<name>A0A1V9XKY6_9ACAR</name>
<dbReference type="Proteomes" id="UP000192247">
    <property type="component" value="Unassembled WGS sequence"/>
</dbReference>
<gene>
    <name evidence="2" type="ORF">BIW11_03473</name>
</gene>
<dbReference type="AlphaFoldDB" id="A0A1V9XKY6"/>
<keyword evidence="3" id="KW-1185">Reference proteome</keyword>
<evidence type="ECO:0000313" key="3">
    <source>
        <dbReference type="Proteomes" id="UP000192247"/>
    </source>
</evidence>
<evidence type="ECO:0000256" key="1">
    <source>
        <dbReference type="SAM" id="Coils"/>
    </source>
</evidence>
<dbReference type="InParanoid" id="A0A1V9XKY6"/>
<feature type="coiled-coil region" evidence="1">
    <location>
        <begin position="19"/>
        <end position="46"/>
    </location>
</feature>
<organism evidence="2 3">
    <name type="scientific">Tropilaelaps mercedesae</name>
    <dbReference type="NCBI Taxonomy" id="418985"/>
    <lineage>
        <taxon>Eukaryota</taxon>
        <taxon>Metazoa</taxon>
        <taxon>Ecdysozoa</taxon>
        <taxon>Arthropoda</taxon>
        <taxon>Chelicerata</taxon>
        <taxon>Arachnida</taxon>
        <taxon>Acari</taxon>
        <taxon>Parasitiformes</taxon>
        <taxon>Mesostigmata</taxon>
        <taxon>Gamasina</taxon>
        <taxon>Dermanyssoidea</taxon>
        <taxon>Laelapidae</taxon>
        <taxon>Tropilaelaps</taxon>
    </lineage>
</organism>
<accession>A0A1V9XKY6</accession>
<comment type="caution">
    <text evidence="2">The sequence shown here is derived from an EMBL/GenBank/DDBJ whole genome shotgun (WGS) entry which is preliminary data.</text>
</comment>
<protein>
    <submittedName>
        <fullName evidence="2">Uncharacterized protein</fullName>
    </submittedName>
</protein>
<dbReference type="OrthoDB" id="10062814at2759"/>
<evidence type="ECO:0000313" key="2">
    <source>
        <dbReference type="EMBL" id="OQR74032.1"/>
    </source>
</evidence>
<feature type="non-terminal residue" evidence="2">
    <location>
        <position position="62"/>
    </location>
</feature>
<reference evidence="2 3" key="1">
    <citation type="journal article" date="2017" name="Gigascience">
        <title>Draft genome of the honey bee ectoparasitic mite, Tropilaelaps mercedesae, is shaped by the parasitic life history.</title>
        <authorList>
            <person name="Dong X."/>
            <person name="Armstrong S.D."/>
            <person name="Xia D."/>
            <person name="Makepeace B.L."/>
            <person name="Darby A.C."/>
            <person name="Kadowaki T."/>
        </authorList>
    </citation>
    <scope>NUCLEOTIDE SEQUENCE [LARGE SCALE GENOMIC DNA]</scope>
    <source>
        <strain evidence="2">Wuxi-XJTLU</strain>
    </source>
</reference>
<proteinExistence type="predicted"/>
<sequence length="62" mass="7180">MTQERKGSVVVQGTLRDILTVIEKKIRNLEKRKTRLEQVEKDLEMGKEVGENQRAALSKKDQ</sequence>
<dbReference type="EMBL" id="MNPL01008829">
    <property type="protein sequence ID" value="OQR74032.1"/>
    <property type="molecule type" value="Genomic_DNA"/>
</dbReference>
<keyword evidence="1" id="KW-0175">Coiled coil</keyword>